<keyword evidence="1" id="KW-0732">Signal</keyword>
<proteinExistence type="predicted"/>
<feature type="signal peptide" evidence="1">
    <location>
        <begin position="1"/>
        <end position="16"/>
    </location>
</feature>
<dbReference type="Pfam" id="PF01388">
    <property type="entry name" value="ARID"/>
    <property type="match status" value="1"/>
</dbReference>
<dbReference type="InterPro" id="IPR036431">
    <property type="entry name" value="ARID_dom_sf"/>
</dbReference>
<evidence type="ECO:0000259" key="2">
    <source>
        <dbReference type="PROSITE" id="PS51011"/>
    </source>
</evidence>
<dbReference type="EMBL" id="CACTIH010000015">
    <property type="protein sequence ID" value="CAA2934465.1"/>
    <property type="molecule type" value="Genomic_DNA"/>
</dbReference>
<protein>
    <submittedName>
        <fullName evidence="3">High mobility group B 9</fullName>
    </submittedName>
</protein>
<name>A0A8S0P9T9_OLEEU</name>
<dbReference type="Gramene" id="OE9D000629T1">
    <property type="protein sequence ID" value="OE9D000629C1"/>
    <property type="gene ID" value="OE9D000629"/>
</dbReference>
<dbReference type="PANTHER" id="PTHR46691">
    <property type="entry name" value="HIGH MOBILITY GROUP B PROTEIN 9"/>
    <property type="match status" value="1"/>
</dbReference>
<accession>A0A8S0P9T9</accession>
<dbReference type="SUPFAM" id="SSF46774">
    <property type="entry name" value="ARID-like"/>
    <property type="match status" value="1"/>
</dbReference>
<dbReference type="GO" id="GO:0003677">
    <property type="term" value="F:DNA binding"/>
    <property type="evidence" value="ECO:0007669"/>
    <property type="project" value="InterPro"/>
</dbReference>
<dbReference type="InterPro" id="IPR001606">
    <property type="entry name" value="ARID_dom"/>
</dbReference>
<feature type="non-terminal residue" evidence="3">
    <location>
        <position position="91"/>
    </location>
</feature>
<comment type="caution">
    <text evidence="3">The sequence shown here is derived from an EMBL/GenBank/DDBJ whole genome shotgun (WGS) entry which is preliminary data.</text>
</comment>
<reference evidence="3 4" key="1">
    <citation type="submission" date="2019-12" db="EMBL/GenBank/DDBJ databases">
        <authorList>
            <person name="Alioto T."/>
            <person name="Alioto T."/>
            <person name="Gomez Garrido J."/>
        </authorList>
    </citation>
    <scope>NUCLEOTIDE SEQUENCE [LARGE SCALE GENOMIC DNA]</scope>
</reference>
<dbReference type="AlphaFoldDB" id="A0A8S0P9T9"/>
<dbReference type="OrthoDB" id="338531at2759"/>
<dbReference type="PROSITE" id="PS51011">
    <property type="entry name" value="ARID"/>
    <property type="match status" value="1"/>
</dbReference>
<evidence type="ECO:0000313" key="3">
    <source>
        <dbReference type="EMBL" id="CAA2934465.1"/>
    </source>
</evidence>
<dbReference type="Proteomes" id="UP000594638">
    <property type="component" value="Unassembled WGS sequence"/>
</dbReference>
<evidence type="ECO:0000313" key="4">
    <source>
        <dbReference type="Proteomes" id="UP000594638"/>
    </source>
</evidence>
<organism evidence="3 4">
    <name type="scientific">Olea europaea subsp. europaea</name>
    <dbReference type="NCBI Taxonomy" id="158383"/>
    <lineage>
        <taxon>Eukaryota</taxon>
        <taxon>Viridiplantae</taxon>
        <taxon>Streptophyta</taxon>
        <taxon>Embryophyta</taxon>
        <taxon>Tracheophyta</taxon>
        <taxon>Spermatophyta</taxon>
        <taxon>Magnoliopsida</taxon>
        <taxon>eudicotyledons</taxon>
        <taxon>Gunneridae</taxon>
        <taxon>Pentapetalae</taxon>
        <taxon>asterids</taxon>
        <taxon>lamiids</taxon>
        <taxon>Lamiales</taxon>
        <taxon>Oleaceae</taxon>
        <taxon>Oleeae</taxon>
        <taxon>Olea</taxon>
    </lineage>
</organism>
<feature type="domain" description="ARID" evidence="2">
    <location>
        <begin position="1"/>
        <end position="83"/>
    </location>
</feature>
<evidence type="ECO:0000256" key="1">
    <source>
        <dbReference type="SAM" id="SignalP"/>
    </source>
</evidence>
<keyword evidence="4" id="KW-1185">Reference proteome</keyword>
<gene>
    <name evidence="3" type="ORF">OLEA9_D000629</name>
</gene>
<feature type="chain" id="PRO_5035832682" evidence="1">
    <location>
        <begin position="17"/>
        <end position="91"/>
    </location>
</feature>
<dbReference type="SMART" id="SM00501">
    <property type="entry name" value="BRIGHT"/>
    <property type="match status" value="1"/>
</dbReference>
<dbReference type="PANTHER" id="PTHR46691:SF1">
    <property type="entry name" value="AT-RICH INTERACTIVE DOMAIN-CONTAINING PROTEIN 2"/>
    <property type="match status" value="1"/>
</dbReference>
<dbReference type="Gene3D" id="1.10.150.60">
    <property type="entry name" value="ARID DNA-binding domain"/>
    <property type="match status" value="1"/>
</dbReference>
<sequence length="91" mass="10678">MLLPFWLCIIIVGFYARFPVIGGKELNLHVLYGLPRGEVMTSTDKKWRDIVGIFDFSPTTTSASYALRKRYFSLLFNFEQAYFLQHHYPHS</sequence>